<dbReference type="CDD" id="cd00075">
    <property type="entry name" value="HATPase"/>
    <property type="match status" value="1"/>
</dbReference>
<dbReference type="InterPro" id="IPR036890">
    <property type="entry name" value="HATPase_C_sf"/>
</dbReference>
<keyword evidence="5" id="KW-0808">Transferase</keyword>
<keyword evidence="9" id="KW-0067">ATP-binding</keyword>
<dbReference type="InterPro" id="IPR013727">
    <property type="entry name" value="2CSK_N"/>
</dbReference>
<keyword evidence="4" id="KW-0597">Phosphoprotein</keyword>
<dbReference type="InterPro" id="IPR003594">
    <property type="entry name" value="HATPase_dom"/>
</dbReference>
<evidence type="ECO:0000256" key="2">
    <source>
        <dbReference type="ARBA" id="ARBA00004141"/>
    </source>
</evidence>
<dbReference type="Gene3D" id="1.10.287.130">
    <property type="match status" value="1"/>
</dbReference>
<evidence type="ECO:0000313" key="15">
    <source>
        <dbReference type="EMBL" id="ENO14987.1"/>
    </source>
</evidence>
<dbReference type="PRINTS" id="PR00344">
    <property type="entry name" value="BCTRLSENSOR"/>
</dbReference>
<dbReference type="EC" id="2.7.13.3" evidence="3"/>
<dbReference type="InterPro" id="IPR003661">
    <property type="entry name" value="HisK_dim/P_dom"/>
</dbReference>
<dbReference type="SMART" id="SM00387">
    <property type="entry name" value="HATPase_c"/>
    <property type="match status" value="1"/>
</dbReference>
<reference evidence="15 16" key="1">
    <citation type="journal article" date="2013" name="Genome Announc.">
        <title>Genome Sequence of the Polycyclic Aromatic Hydrocarbon-Degrading Bacterium Strain Marinobacter nanhaiticus D15-8WT.</title>
        <authorList>
            <person name="Cui Z."/>
            <person name="Gao W."/>
            <person name="Li Q."/>
            <person name="Xu G."/>
            <person name="Zheng L."/>
        </authorList>
    </citation>
    <scope>NUCLEOTIDE SEQUENCE [LARGE SCALE GENOMIC DNA]</scope>
    <source>
        <strain evidence="15 16">D15-8W</strain>
    </source>
</reference>
<evidence type="ECO:0000256" key="7">
    <source>
        <dbReference type="ARBA" id="ARBA00022741"/>
    </source>
</evidence>
<keyword evidence="12 13" id="KW-0472">Membrane</keyword>
<evidence type="ECO:0000256" key="10">
    <source>
        <dbReference type="ARBA" id="ARBA00022989"/>
    </source>
</evidence>
<keyword evidence="10 13" id="KW-1133">Transmembrane helix</keyword>
<evidence type="ECO:0000256" key="13">
    <source>
        <dbReference type="SAM" id="Phobius"/>
    </source>
</evidence>
<sequence length="464" mass="51216">MSLTRTLALTVTGLVLLMALIAAISSYVESNHELEEVFDAELAQSTRMVQGLVRYLSHSQSLPDLKAALEDTLQLPPGAENEEDEDEILPDGSGHKYEKKIAFQIWSDKDRLLLSSPALTGRSERPRPGYDWAESGGYEWRTFTLQDPVTGFWILSGQREDIRSELSGELAMGNVLPLLLVLPVLVGCVVFAIHLTFRPLRRLERPVRDMAPERIHSLDARQAPREVKGLVSAINGLLARLDEALERERQFSADAAHELRTPLAALRLNLEEACEEAPDTFGNLLASVDRMTHLVEQMLLLSRIDAGTQGEPVVTALDDVVEQAVADVAPLALKRGIELDLDNRCDGDRVLCHPALLGTLVRSLTANAIQYSPEGGQVSLSLQREDQRYRLMIVDSGPGISQDVRKRALQRFVRLDQRQGSGAGLGLAIAARIVEIHGGQIHLDDRPDGRTGLCVRVDLPLKRL</sequence>
<evidence type="ECO:0000256" key="4">
    <source>
        <dbReference type="ARBA" id="ARBA00022553"/>
    </source>
</evidence>
<accession>N6WVB8</accession>
<dbReference type="Pfam" id="PF08521">
    <property type="entry name" value="2CSK_N"/>
    <property type="match status" value="1"/>
</dbReference>
<dbReference type="Pfam" id="PF00512">
    <property type="entry name" value="HisKA"/>
    <property type="match status" value="1"/>
</dbReference>
<evidence type="ECO:0000256" key="6">
    <source>
        <dbReference type="ARBA" id="ARBA00022692"/>
    </source>
</evidence>
<evidence type="ECO:0000256" key="11">
    <source>
        <dbReference type="ARBA" id="ARBA00023012"/>
    </source>
</evidence>
<comment type="subcellular location">
    <subcellularLocation>
        <location evidence="2">Membrane</location>
        <topology evidence="2">Multi-pass membrane protein</topology>
    </subcellularLocation>
</comment>
<evidence type="ECO:0000256" key="8">
    <source>
        <dbReference type="ARBA" id="ARBA00022777"/>
    </source>
</evidence>
<dbReference type="GO" id="GO:0000155">
    <property type="term" value="F:phosphorelay sensor kinase activity"/>
    <property type="evidence" value="ECO:0007669"/>
    <property type="project" value="InterPro"/>
</dbReference>
<evidence type="ECO:0000313" key="16">
    <source>
        <dbReference type="Proteomes" id="UP000013165"/>
    </source>
</evidence>
<dbReference type="SMART" id="SM00388">
    <property type="entry name" value="HisKA"/>
    <property type="match status" value="1"/>
</dbReference>
<dbReference type="PROSITE" id="PS50109">
    <property type="entry name" value="HIS_KIN"/>
    <property type="match status" value="1"/>
</dbReference>
<evidence type="ECO:0000256" key="5">
    <source>
        <dbReference type="ARBA" id="ARBA00022679"/>
    </source>
</evidence>
<keyword evidence="16" id="KW-1185">Reference proteome</keyword>
<feature type="transmembrane region" description="Helical" evidence="13">
    <location>
        <begin position="175"/>
        <end position="197"/>
    </location>
</feature>
<dbReference type="SUPFAM" id="SSF47384">
    <property type="entry name" value="Homodimeric domain of signal transducing histidine kinase"/>
    <property type="match status" value="1"/>
</dbReference>
<keyword evidence="7" id="KW-0547">Nucleotide-binding</keyword>
<dbReference type="eggNOG" id="COG2205">
    <property type="taxonomic scope" value="Bacteria"/>
</dbReference>
<dbReference type="Pfam" id="PF02518">
    <property type="entry name" value="HATPase_c"/>
    <property type="match status" value="1"/>
</dbReference>
<dbReference type="GO" id="GO:0005886">
    <property type="term" value="C:plasma membrane"/>
    <property type="evidence" value="ECO:0007669"/>
    <property type="project" value="TreeGrafter"/>
</dbReference>
<dbReference type="InterPro" id="IPR050428">
    <property type="entry name" value="TCS_sensor_his_kinase"/>
</dbReference>
<dbReference type="EMBL" id="APLQ01000011">
    <property type="protein sequence ID" value="ENO14987.1"/>
    <property type="molecule type" value="Genomic_DNA"/>
</dbReference>
<dbReference type="InterPro" id="IPR005467">
    <property type="entry name" value="His_kinase_dom"/>
</dbReference>
<dbReference type="PATRIC" id="fig|626887.3.peg.1298"/>
<dbReference type="RefSeq" id="WP_004579284.1">
    <property type="nucleotide sequence ID" value="NZ_AP028878.1"/>
</dbReference>
<comment type="catalytic activity">
    <reaction evidence="1">
        <text>ATP + protein L-histidine = ADP + protein N-phospho-L-histidine.</text>
        <dbReference type="EC" id="2.7.13.3"/>
    </reaction>
</comment>
<dbReference type="CDD" id="cd00082">
    <property type="entry name" value="HisKA"/>
    <property type="match status" value="1"/>
</dbReference>
<dbReference type="HOGENOM" id="CLU_000445_89_37_6"/>
<feature type="domain" description="Histidine kinase" evidence="14">
    <location>
        <begin position="254"/>
        <end position="463"/>
    </location>
</feature>
<dbReference type="OrthoDB" id="9809766at2"/>
<evidence type="ECO:0000256" key="3">
    <source>
        <dbReference type="ARBA" id="ARBA00012438"/>
    </source>
</evidence>
<dbReference type="Gene3D" id="3.30.565.10">
    <property type="entry name" value="Histidine kinase-like ATPase, C-terminal domain"/>
    <property type="match status" value="1"/>
</dbReference>
<gene>
    <name evidence="15" type="ORF">J057_06541</name>
</gene>
<name>N6WVB8_9GAMM</name>
<protein>
    <recommendedName>
        <fullName evidence="3">histidine kinase</fullName>
        <ecNumber evidence="3">2.7.13.3</ecNumber>
    </recommendedName>
</protein>
<dbReference type="STRING" id="626887.J057_06541"/>
<dbReference type="SUPFAM" id="SSF55874">
    <property type="entry name" value="ATPase domain of HSP90 chaperone/DNA topoisomerase II/histidine kinase"/>
    <property type="match status" value="1"/>
</dbReference>
<evidence type="ECO:0000256" key="1">
    <source>
        <dbReference type="ARBA" id="ARBA00000085"/>
    </source>
</evidence>
<dbReference type="PANTHER" id="PTHR45436">
    <property type="entry name" value="SENSOR HISTIDINE KINASE YKOH"/>
    <property type="match status" value="1"/>
</dbReference>
<proteinExistence type="predicted"/>
<keyword evidence="8 15" id="KW-0418">Kinase</keyword>
<dbReference type="InterPro" id="IPR004358">
    <property type="entry name" value="Sig_transdc_His_kin-like_C"/>
</dbReference>
<comment type="caution">
    <text evidence="15">The sequence shown here is derived from an EMBL/GenBank/DDBJ whole genome shotgun (WGS) entry which is preliminary data.</text>
</comment>
<dbReference type="InterPro" id="IPR036097">
    <property type="entry name" value="HisK_dim/P_sf"/>
</dbReference>
<dbReference type="Proteomes" id="UP000013165">
    <property type="component" value="Unassembled WGS sequence"/>
</dbReference>
<dbReference type="AlphaFoldDB" id="N6WVB8"/>
<dbReference type="PANTHER" id="PTHR45436:SF14">
    <property type="entry name" value="SENSOR PROTEIN QSEC"/>
    <property type="match status" value="1"/>
</dbReference>
<evidence type="ECO:0000259" key="14">
    <source>
        <dbReference type="PROSITE" id="PS50109"/>
    </source>
</evidence>
<keyword evidence="6 13" id="KW-0812">Transmembrane</keyword>
<keyword evidence="11" id="KW-0902">Two-component regulatory system</keyword>
<evidence type="ECO:0000256" key="12">
    <source>
        <dbReference type="ARBA" id="ARBA00023136"/>
    </source>
</evidence>
<organism evidence="15 16">
    <name type="scientific">Marinobacter nanhaiticus D15-8W</name>
    <dbReference type="NCBI Taxonomy" id="626887"/>
    <lineage>
        <taxon>Bacteria</taxon>
        <taxon>Pseudomonadati</taxon>
        <taxon>Pseudomonadota</taxon>
        <taxon>Gammaproteobacteria</taxon>
        <taxon>Pseudomonadales</taxon>
        <taxon>Marinobacteraceae</taxon>
        <taxon>Marinobacter</taxon>
    </lineage>
</organism>
<dbReference type="GO" id="GO:0005524">
    <property type="term" value="F:ATP binding"/>
    <property type="evidence" value="ECO:0007669"/>
    <property type="project" value="UniProtKB-KW"/>
</dbReference>
<evidence type="ECO:0000256" key="9">
    <source>
        <dbReference type="ARBA" id="ARBA00022840"/>
    </source>
</evidence>